<organism evidence="1 2">
    <name type="scientific">Catagonus wagneri</name>
    <name type="common">Chacoan peccary</name>
    <dbReference type="NCBI Taxonomy" id="51154"/>
    <lineage>
        <taxon>Eukaryota</taxon>
        <taxon>Metazoa</taxon>
        <taxon>Chordata</taxon>
        <taxon>Craniata</taxon>
        <taxon>Vertebrata</taxon>
        <taxon>Euteleostomi</taxon>
        <taxon>Mammalia</taxon>
        <taxon>Eutheria</taxon>
        <taxon>Laurasiatheria</taxon>
        <taxon>Artiodactyla</taxon>
        <taxon>Suina</taxon>
        <taxon>Tayassuidae</taxon>
        <taxon>Catagonus</taxon>
    </lineage>
</organism>
<dbReference type="PANTHER" id="PTHR19446">
    <property type="entry name" value="REVERSE TRANSCRIPTASES"/>
    <property type="match status" value="1"/>
</dbReference>
<dbReference type="AlphaFoldDB" id="A0A8C3VG25"/>
<evidence type="ECO:0000313" key="1">
    <source>
        <dbReference type="Ensembl" id="ENSCWAP00000001274.1"/>
    </source>
</evidence>
<sequence>MQGFFNIRKSISVIHHINKLKNKNHMILSIDAEKAFDKIQHPFLIKTLQKNS</sequence>
<name>A0A8C3VG25_9CETA</name>
<dbReference type="GeneTree" id="ENSGT01140000282802"/>
<evidence type="ECO:0000313" key="2">
    <source>
        <dbReference type="Proteomes" id="UP000694540"/>
    </source>
</evidence>
<protein>
    <recommendedName>
        <fullName evidence="3">Reverse transcriptase domain-containing protein</fullName>
    </recommendedName>
</protein>
<dbReference type="Ensembl" id="ENSCWAT00000001413.1">
    <property type="protein sequence ID" value="ENSCWAP00000001274.1"/>
    <property type="gene ID" value="ENSCWAG00000001071.1"/>
</dbReference>
<reference evidence="1" key="2">
    <citation type="submission" date="2025-09" db="UniProtKB">
        <authorList>
            <consortium name="Ensembl"/>
        </authorList>
    </citation>
    <scope>IDENTIFICATION</scope>
</reference>
<keyword evidence="2" id="KW-1185">Reference proteome</keyword>
<evidence type="ECO:0008006" key="3">
    <source>
        <dbReference type="Google" id="ProtNLM"/>
    </source>
</evidence>
<accession>A0A8C3VG25</accession>
<dbReference type="Proteomes" id="UP000694540">
    <property type="component" value="Unplaced"/>
</dbReference>
<proteinExistence type="predicted"/>
<reference evidence="1" key="1">
    <citation type="submission" date="2025-08" db="UniProtKB">
        <authorList>
            <consortium name="Ensembl"/>
        </authorList>
    </citation>
    <scope>IDENTIFICATION</scope>
</reference>